<organism evidence="2">
    <name type="scientific">Streptomyces rochei</name>
    <name type="common">Streptomyces parvullus</name>
    <dbReference type="NCBI Taxonomy" id="1928"/>
    <lineage>
        <taxon>Bacteria</taxon>
        <taxon>Bacillati</taxon>
        <taxon>Actinomycetota</taxon>
        <taxon>Actinomycetes</taxon>
        <taxon>Kitasatosporales</taxon>
        <taxon>Streptomycetaceae</taxon>
        <taxon>Streptomyces</taxon>
        <taxon>Streptomyces rochei group</taxon>
    </lineage>
</organism>
<reference evidence="2" key="1">
    <citation type="submission" date="2015-08" db="EMBL/GenBank/DDBJ databases">
        <title>Discovery of a novel antibiotic invisible to genome mining, by efficient functional screening of genomic libraries.</title>
        <authorList>
            <person name="Xu M."/>
            <person name="Wang Y."/>
            <person name="Liu M."/>
            <person name="Zhao Z."/>
            <person name="Xu L."/>
            <person name="Chen X."/>
            <person name="Gao G."/>
            <person name="Han D."/>
            <person name="Liu L."/>
            <person name="Huang S."/>
            <person name="He X."/>
            <person name="Lin S."/>
            <person name="Kang Q."/>
            <person name="Ou H."/>
            <person name="Zhou H."/>
            <person name="Pang X."/>
            <person name="Deng Z."/>
            <person name="Tao M."/>
        </authorList>
    </citation>
    <scope>NUCLEOTIDE SEQUENCE</scope>
    <source>
        <strain evidence="2">Sal35</strain>
    </source>
</reference>
<dbReference type="EMBL" id="KT362049">
    <property type="protein sequence ID" value="ALV82411.1"/>
    <property type="molecule type" value="Genomic_DNA"/>
</dbReference>
<protein>
    <submittedName>
        <fullName evidence="2">Uncharacterized protein</fullName>
    </submittedName>
</protein>
<sequence length="107" mass="11426">MSACSAHSSGSRLSGRAEDERPDGARHQRDPAEGAQGRPSVVRVQIGPAARLDWSRCVVGSSHVRALKGGSTRAPIAGRPGTSRFQASLDHRRTRHPARGAADRRQP</sequence>
<evidence type="ECO:0000313" key="2">
    <source>
        <dbReference type="EMBL" id="ALV82411.1"/>
    </source>
</evidence>
<name>A0A0U3SA48_STRRO</name>
<proteinExistence type="predicted"/>
<evidence type="ECO:0000256" key="1">
    <source>
        <dbReference type="SAM" id="MobiDB-lite"/>
    </source>
</evidence>
<feature type="compositionally biased region" description="Basic and acidic residues" evidence="1">
    <location>
        <begin position="15"/>
        <end position="32"/>
    </location>
</feature>
<accession>A0A0U3SA48</accession>
<feature type="compositionally biased region" description="Polar residues" evidence="1">
    <location>
        <begin position="1"/>
        <end position="12"/>
    </location>
</feature>
<feature type="region of interest" description="Disordered" evidence="1">
    <location>
        <begin position="68"/>
        <end position="107"/>
    </location>
</feature>
<dbReference type="AlphaFoldDB" id="A0A0U3SA48"/>
<feature type="region of interest" description="Disordered" evidence="1">
    <location>
        <begin position="1"/>
        <end position="42"/>
    </location>
</feature>